<comment type="caution">
    <text evidence="2">The sequence shown here is derived from an EMBL/GenBank/DDBJ whole genome shotgun (WGS) entry which is preliminary data.</text>
</comment>
<organism evidence="2 3">
    <name type="scientific">Amphibalanus amphitrite</name>
    <name type="common">Striped barnacle</name>
    <name type="synonym">Balanus amphitrite</name>
    <dbReference type="NCBI Taxonomy" id="1232801"/>
    <lineage>
        <taxon>Eukaryota</taxon>
        <taxon>Metazoa</taxon>
        <taxon>Ecdysozoa</taxon>
        <taxon>Arthropoda</taxon>
        <taxon>Crustacea</taxon>
        <taxon>Multicrustacea</taxon>
        <taxon>Cirripedia</taxon>
        <taxon>Thoracica</taxon>
        <taxon>Thoracicalcarea</taxon>
        <taxon>Balanomorpha</taxon>
        <taxon>Balanoidea</taxon>
        <taxon>Balanidae</taxon>
        <taxon>Amphibalaninae</taxon>
        <taxon>Amphibalanus</taxon>
    </lineage>
</organism>
<sequence>MAAVKVAEGFGHKGDLCGVRTTQGSENPPNTGAVPANRSQWKRARYENTPSKTKPDAADVARVYGERFGADSPQDNHAYRPKGTGAVELVDFTEGHVLRAIKGLSLDSASGPDNITGKMIAGWGVDVVRPILNSFLWTGKIPDQLRVNRTTLITQSWSG</sequence>
<feature type="compositionally biased region" description="Polar residues" evidence="1">
    <location>
        <begin position="20"/>
        <end position="30"/>
    </location>
</feature>
<evidence type="ECO:0000313" key="3">
    <source>
        <dbReference type="Proteomes" id="UP000440578"/>
    </source>
</evidence>
<proteinExistence type="predicted"/>
<protein>
    <submittedName>
        <fullName evidence="2">Uncharacterized protein</fullName>
    </submittedName>
</protein>
<dbReference type="AlphaFoldDB" id="A0A6A4VPZ8"/>
<reference evidence="2 3" key="1">
    <citation type="submission" date="2019-07" db="EMBL/GenBank/DDBJ databases">
        <title>Draft genome assembly of a fouling barnacle, Amphibalanus amphitrite (Darwin, 1854): The first reference genome for Thecostraca.</title>
        <authorList>
            <person name="Kim W."/>
        </authorList>
    </citation>
    <scope>NUCLEOTIDE SEQUENCE [LARGE SCALE GENOMIC DNA]</scope>
    <source>
        <strain evidence="2">SNU_AA5</strain>
        <tissue evidence="2">Soma without cirri and trophi</tissue>
    </source>
</reference>
<evidence type="ECO:0000256" key="1">
    <source>
        <dbReference type="SAM" id="MobiDB-lite"/>
    </source>
</evidence>
<evidence type="ECO:0000313" key="2">
    <source>
        <dbReference type="EMBL" id="KAF0294999.1"/>
    </source>
</evidence>
<dbReference type="Proteomes" id="UP000440578">
    <property type="component" value="Unassembled WGS sequence"/>
</dbReference>
<feature type="region of interest" description="Disordered" evidence="1">
    <location>
        <begin position="18"/>
        <end position="57"/>
    </location>
</feature>
<gene>
    <name evidence="2" type="ORF">FJT64_007411</name>
</gene>
<keyword evidence="3" id="KW-1185">Reference proteome</keyword>
<name>A0A6A4VPZ8_AMPAM</name>
<accession>A0A6A4VPZ8</accession>
<dbReference type="EMBL" id="VIIS01001645">
    <property type="protein sequence ID" value="KAF0294999.1"/>
    <property type="molecule type" value="Genomic_DNA"/>
</dbReference>